<evidence type="ECO:0000313" key="1">
    <source>
        <dbReference type="EMBL" id="EMI21905.1"/>
    </source>
</evidence>
<keyword evidence="2" id="KW-1185">Reference proteome</keyword>
<comment type="caution">
    <text evidence="1">The sequence shown here is derived from an EMBL/GenBank/DDBJ whole genome shotgun (WGS) entry which is preliminary data.</text>
</comment>
<accession>M5RRJ2</accession>
<dbReference type="AlphaFoldDB" id="M5RRJ2"/>
<protein>
    <submittedName>
        <fullName evidence="1">Uncharacterized protein</fullName>
    </submittedName>
</protein>
<dbReference type="PATRIC" id="fig|1265738.3.peg.1164"/>
<dbReference type="EMBL" id="ANOG01000176">
    <property type="protein sequence ID" value="EMI21905.1"/>
    <property type="molecule type" value="Genomic_DNA"/>
</dbReference>
<proteinExistence type="predicted"/>
<organism evidence="1 2">
    <name type="scientific">Rhodopirellula maiorica SM1</name>
    <dbReference type="NCBI Taxonomy" id="1265738"/>
    <lineage>
        <taxon>Bacteria</taxon>
        <taxon>Pseudomonadati</taxon>
        <taxon>Planctomycetota</taxon>
        <taxon>Planctomycetia</taxon>
        <taxon>Pirellulales</taxon>
        <taxon>Pirellulaceae</taxon>
        <taxon>Novipirellula</taxon>
    </lineage>
</organism>
<dbReference type="RefSeq" id="WP_008692678.1">
    <property type="nucleotide sequence ID" value="NZ_ANOG01000176.1"/>
</dbReference>
<evidence type="ECO:0000313" key="2">
    <source>
        <dbReference type="Proteomes" id="UP000011991"/>
    </source>
</evidence>
<dbReference type="Proteomes" id="UP000011991">
    <property type="component" value="Unassembled WGS sequence"/>
</dbReference>
<name>M5RRJ2_9BACT</name>
<sequence>MHEDEEYDRAFQRLMKTKEAIERRIAAQVVRLEDEGITGYFPLMIMPESLESEEQRLRLLRVLESLQDEAE</sequence>
<reference evidence="1 2" key="1">
    <citation type="journal article" date="2013" name="Mar. Genomics">
        <title>Expression of sulfatases in Rhodopirellula baltica and the diversity of sulfatases in the genus Rhodopirellula.</title>
        <authorList>
            <person name="Wegner C.E."/>
            <person name="Richter-Heitmann T."/>
            <person name="Klindworth A."/>
            <person name="Klockow C."/>
            <person name="Richter M."/>
            <person name="Achstetter T."/>
            <person name="Glockner F.O."/>
            <person name="Harder J."/>
        </authorList>
    </citation>
    <scope>NUCLEOTIDE SEQUENCE [LARGE SCALE GENOMIC DNA]</scope>
    <source>
        <strain evidence="1 2">SM1</strain>
    </source>
</reference>
<gene>
    <name evidence="1" type="ORF">RMSM_01169</name>
</gene>